<keyword evidence="4" id="KW-1185">Reference proteome</keyword>
<evidence type="ECO:0000313" key="3">
    <source>
        <dbReference type="EMBL" id="PIN16890.1"/>
    </source>
</evidence>
<evidence type="ECO:0000256" key="1">
    <source>
        <dbReference type="SAM" id="SignalP"/>
    </source>
</evidence>
<gene>
    <name evidence="3" type="ORF">CDL12_10465</name>
</gene>
<accession>A0A2G9HHV5</accession>
<protein>
    <recommendedName>
        <fullName evidence="2">Bifunctional inhibitor/plant lipid transfer protein/seed storage helical domain-containing protein</fullName>
    </recommendedName>
</protein>
<feature type="domain" description="Bifunctional inhibitor/plant lipid transfer protein/seed storage helical" evidence="2">
    <location>
        <begin position="38"/>
        <end position="120"/>
    </location>
</feature>
<comment type="caution">
    <text evidence="3">The sequence shown here is derived from an EMBL/GenBank/DDBJ whole genome shotgun (WGS) entry which is preliminary data.</text>
</comment>
<feature type="chain" id="PRO_5013809237" description="Bifunctional inhibitor/plant lipid transfer protein/seed storage helical domain-containing protein" evidence="1">
    <location>
        <begin position="28"/>
        <end position="150"/>
    </location>
</feature>
<dbReference type="Pfam" id="PF14368">
    <property type="entry name" value="LTP_2"/>
    <property type="match status" value="1"/>
</dbReference>
<evidence type="ECO:0000259" key="2">
    <source>
        <dbReference type="Pfam" id="PF14368"/>
    </source>
</evidence>
<organism evidence="3 4">
    <name type="scientific">Handroanthus impetiginosus</name>
    <dbReference type="NCBI Taxonomy" id="429701"/>
    <lineage>
        <taxon>Eukaryota</taxon>
        <taxon>Viridiplantae</taxon>
        <taxon>Streptophyta</taxon>
        <taxon>Embryophyta</taxon>
        <taxon>Tracheophyta</taxon>
        <taxon>Spermatophyta</taxon>
        <taxon>Magnoliopsida</taxon>
        <taxon>eudicotyledons</taxon>
        <taxon>Gunneridae</taxon>
        <taxon>Pentapetalae</taxon>
        <taxon>asterids</taxon>
        <taxon>lamiids</taxon>
        <taxon>Lamiales</taxon>
        <taxon>Bignoniaceae</taxon>
        <taxon>Crescentiina</taxon>
        <taxon>Tabebuia alliance</taxon>
        <taxon>Handroanthus</taxon>
    </lineage>
</organism>
<dbReference type="InterPro" id="IPR016140">
    <property type="entry name" value="Bifunc_inhib/LTP/seed_store"/>
</dbReference>
<proteinExistence type="predicted"/>
<dbReference type="PANTHER" id="PTHR33286">
    <property type="entry name" value="BIFUNCTIONAL INHIBITOR/LIPID-TRANSFER PROTEIN/SEED STORAGE 2S ALBUMIN SUPERFAMILY PROTEIN"/>
    <property type="match status" value="1"/>
</dbReference>
<dbReference type="EMBL" id="NKXS01001785">
    <property type="protein sequence ID" value="PIN16890.1"/>
    <property type="molecule type" value="Genomic_DNA"/>
</dbReference>
<reference evidence="4" key="1">
    <citation type="journal article" date="2018" name="Gigascience">
        <title>Genome assembly of the Pink Ipe (Handroanthus impetiginosus, Bignoniaceae), a highly valued, ecologically keystone Neotropical timber forest tree.</title>
        <authorList>
            <person name="Silva-Junior O.B."/>
            <person name="Grattapaglia D."/>
            <person name="Novaes E."/>
            <person name="Collevatti R.G."/>
        </authorList>
    </citation>
    <scope>NUCLEOTIDE SEQUENCE [LARGE SCALE GENOMIC DNA]</scope>
    <source>
        <strain evidence="4">cv. UFG-1</strain>
    </source>
</reference>
<dbReference type="AlphaFoldDB" id="A0A2G9HHV5"/>
<name>A0A2G9HHV5_9LAMI</name>
<dbReference type="Proteomes" id="UP000231279">
    <property type="component" value="Unassembled WGS sequence"/>
</dbReference>
<feature type="signal peptide" evidence="1">
    <location>
        <begin position="1"/>
        <end position="27"/>
    </location>
</feature>
<keyword evidence="1" id="KW-0732">Signal</keyword>
<dbReference type="PANTHER" id="PTHR33286:SF1">
    <property type="entry name" value="OS01G0800600 PROTEIN"/>
    <property type="match status" value="1"/>
</dbReference>
<dbReference type="OrthoDB" id="904770at2759"/>
<sequence length="150" mass="16906">MAITNTHFMVVVTLIIAMNIHMAFAWGQDPPPSLPSPPSSLRQKCGDMINFIRNCGLYMHIYSPPFLKPNQECCLSADKVSISLFCKVFLIRDTEKIFSPKKVAAIARHCRNPLPRYTKCGSYIVRTSELTSPKSDLLKKFQAINETSLI</sequence>
<evidence type="ECO:0000313" key="4">
    <source>
        <dbReference type="Proteomes" id="UP000231279"/>
    </source>
</evidence>